<dbReference type="Gene3D" id="3.90.180.10">
    <property type="entry name" value="Medium-chain alcohol dehydrogenases, catalytic domain"/>
    <property type="match status" value="1"/>
</dbReference>
<evidence type="ECO:0000313" key="7">
    <source>
        <dbReference type="EMBL" id="QIG45730.1"/>
    </source>
</evidence>
<dbReference type="AlphaFoldDB" id="A0A6G6WKY9"/>
<dbReference type="InterPro" id="IPR036291">
    <property type="entry name" value="NAD(P)-bd_dom_sf"/>
</dbReference>
<dbReference type="PANTHER" id="PTHR43401:SF5">
    <property type="entry name" value="ALCOHOL DEHYDROGENASE-RELATED"/>
    <property type="match status" value="1"/>
</dbReference>
<accession>A0A6G6WKY9</accession>
<feature type="domain" description="Enoyl reductase (ER)" evidence="6">
    <location>
        <begin position="10"/>
        <end position="336"/>
    </location>
</feature>
<dbReference type="InterPro" id="IPR013149">
    <property type="entry name" value="ADH-like_C"/>
</dbReference>
<keyword evidence="3 5" id="KW-0862">Zinc</keyword>
<dbReference type="Pfam" id="PF08240">
    <property type="entry name" value="ADH_N"/>
    <property type="match status" value="1"/>
</dbReference>
<gene>
    <name evidence="7" type="ORF">G5V58_03640</name>
</gene>
<keyword evidence="2 5" id="KW-0479">Metal-binding</keyword>
<dbReference type="GO" id="GO:0008270">
    <property type="term" value="F:zinc ion binding"/>
    <property type="evidence" value="ECO:0007669"/>
    <property type="project" value="InterPro"/>
</dbReference>
<organism evidence="7 8">
    <name type="scientific">Nocardioides anomalus</name>
    <dbReference type="NCBI Taxonomy" id="2712223"/>
    <lineage>
        <taxon>Bacteria</taxon>
        <taxon>Bacillati</taxon>
        <taxon>Actinomycetota</taxon>
        <taxon>Actinomycetes</taxon>
        <taxon>Propionibacteriales</taxon>
        <taxon>Nocardioidaceae</taxon>
        <taxon>Nocardioides</taxon>
    </lineage>
</organism>
<evidence type="ECO:0000256" key="2">
    <source>
        <dbReference type="ARBA" id="ARBA00022723"/>
    </source>
</evidence>
<evidence type="ECO:0000313" key="8">
    <source>
        <dbReference type="Proteomes" id="UP000502996"/>
    </source>
</evidence>
<evidence type="ECO:0000256" key="5">
    <source>
        <dbReference type="RuleBase" id="RU361277"/>
    </source>
</evidence>
<evidence type="ECO:0000256" key="1">
    <source>
        <dbReference type="ARBA" id="ARBA00001947"/>
    </source>
</evidence>
<dbReference type="KEGG" id="nano:G5V58_03640"/>
<dbReference type="SUPFAM" id="SSF50129">
    <property type="entry name" value="GroES-like"/>
    <property type="match status" value="1"/>
</dbReference>
<evidence type="ECO:0000259" key="6">
    <source>
        <dbReference type="SMART" id="SM00829"/>
    </source>
</evidence>
<comment type="cofactor">
    <cofactor evidence="1 5">
        <name>Zn(2+)</name>
        <dbReference type="ChEBI" id="CHEBI:29105"/>
    </cofactor>
</comment>
<keyword evidence="8" id="KW-1185">Reference proteome</keyword>
<name>A0A6G6WKY9_9ACTN</name>
<dbReference type="PANTHER" id="PTHR43401">
    <property type="entry name" value="L-THREONINE 3-DEHYDROGENASE"/>
    <property type="match status" value="1"/>
</dbReference>
<dbReference type="InterPro" id="IPR011032">
    <property type="entry name" value="GroES-like_sf"/>
</dbReference>
<keyword evidence="4" id="KW-0560">Oxidoreductase</keyword>
<dbReference type="InterPro" id="IPR002328">
    <property type="entry name" value="ADH_Zn_CS"/>
</dbReference>
<dbReference type="Pfam" id="PF00107">
    <property type="entry name" value="ADH_zinc_N"/>
    <property type="match status" value="1"/>
</dbReference>
<dbReference type="EMBL" id="CP049257">
    <property type="protein sequence ID" value="QIG45730.1"/>
    <property type="molecule type" value="Genomic_DNA"/>
</dbReference>
<evidence type="ECO:0000256" key="4">
    <source>
        <dbReference type="ARBA" id="ARBA00023002"/>
    </source>
</evidence>
<comment type="similarity">
    <text evidence="5">Belongs to the zinc-containing alcohol dehydrogenase family.</text>
</comment>
<sequence>MRAVVYDAYGATPVVREVAPPVCPADGVVVRVGATGVCRSDWHAFVGHDPVPLPMTPGHELAGTVAEVGAEVRAGAGGWAVGDRVTVPFVVACGRCEYCRAGEQQVCPHQQQPGFTYPGSWAELVAVPHAAANLVRLPDDVDVVAAAALGCRFATAFRALHTHAPVGPGDVLAVHGCGGVGLSAVLIGAALGATVVAIDPSAPRRERALELGATRVLDVGRHEGLDAHVSLDAVGSPQVAAASVRSLRRRGTHVQLGLLLGAEAATPLPMDLVLAHELTVVGSHGMPAHEYAALFDLLRSADLDPGLLVDRVLTLDEASDALVALGRAPETGGIAVIRP</sequence>
<protein>
    <submittedName>
        <fullName evidence="7">Alcohol dehydrogenase catalytic domain-containing protein</fullName>
    </submittedName>
</protein>
<dbReference type="InterPro" id="IPR013154">
    <property type="entry name" value="ADH-like_N"/>
</dbReference>
<reference evidence="7 8" key="1">
    <citation type="submission" date="2020-02" db="EMBL/GenBank/DDBJ databases">
        <title>Full genome sequence of Nocardioides sp. R-3366.</title>
        <authorList>
            <person name="Im W.-T."/>
        </authorList>
    </citation>
    <scope>NUCLEOTIDE SEQUENCE [LARGE SCALE GENOMIC DNA]</scope>
    <source>
        <strain evidence="7 8">R-3366</strain>
    </source>
</reference>
<dbReference type="GO" id="GO:0016491">
    <property type="term" value="F:oxidoreductase activity"/>
    <property type="evidence" value="ECO:0007669"/>
    <property type="project" value="UniProtKB-KW"/>
</dbReference>
<dbReference type="InterPro" id="IPR050129">
    <property type="entry name" value="Zn_alcohol_dh"/>
</dbReference>
<dbReference type="SMART" id="SM00829">
    <property type="entry name" value="PKS_ER"/>
    <property type="match status" value="1"/>
</dbReference>
<evidence type="ECO:0000256" key="3">
    <source>
        <dbReference type="ARBA" id="ARBA00022833"/>
    </source>
</evidence>
<dbReference type="SUPFAM" id="SSF51735">
    <property type="entry name" value="NAD(P)-binding Rossmann-fold domains"/>
    <property type="match status" value="1"/>
</dbReference>
<dbReference type="Proteomes" id="UP000502996">
    <property type="component" value="Chromosome"/>
</dbReference>
<dbReference type="InterPro" id="IPR020843">
    <property type="entry name" value="ER"/>
</dbReference>
<proteinExistence type="inferred from homology"/>
<dbReference type="PROSITE" id="PS00059">
    <property type="entry name" value="ADH_ZINC"/>
    <property type="match status" value="1"/>
</dbReference>